<protein>
    <submittedName>
        <fullName evidence="1">Uncharacterized protein</fullName>
    </submittedName>
</protein>
<dbReference type="InterPro" id="IPR036388">
    <property type="entry name" value="WH-like_DNA-bd_sf"/>
</dbReference>
<proteinExistence type="predicted"/>
<dbReference type="Proteomes" id="UP000230869">
    <property type="component" value="Unassembled WGS sequence"/>
</dbReference>
<name>A0A2M6K913_9BACT</name>
<comment type="caution">
    <text evidence="1">The sequence shown here is derived from an EMBL/GenBank/DDBJ whole genome shotgun (WGS) entry which is preliminary data.</text>
</comment>
<dbReference type="AlphaFoldDB" id="A0A2M6K913"/>
<dbReference type="EMBL" id="PCWW01000040">
    <property type="protein sequence ID" value="PIR13377.1"/>
    <property type="molecule type" value="Genomic_DNA"/>
</dbReference>
<reference evidence="1 2" key="1">
    <citation type="submission" date="2017-09" db="EMBL/GenBank/DDBJ databases">
        <title>Depth-based differentiation of microbial function through sediment-hosted aquifers and enrichment of novel symbionts in the deep terrestrial subsurface.</title>
        <authorList>
            <person name="Probst A.J."/>
            <person name="Ladd B."/>
            <person name="Jarett J.K."/>
            <person name="Geller-Mcgrath D.E."/>
            <person name="Sieber C.M."/>
            <person name="Emerson J.B."/>
            <person name="Anantharaman K."/>
            <person name="Thomas B.C."/>
            <person name="Malmstrom R."/>
            <person name="Stieglmeier M."/>
            <person name="Klingl A."/>
            <person name="Woyke T."/>
            <person name="Ryan C.M."/>
            <person name="Banfield J.F."/>
        </authorList>
    </citation>
    <scope>NUCLEOTIDE SEQUENCE [LARGE SCALE GENOMIC DNA]</scope>
    <source>
        <strain evidence="1">CG11_big_fil_rev_8_21_14_0_20_39_10</strain>
    </source>
</reference>
<evidence type="ECO:0000313" key="2">
    <source>
        <dbReference type="Proteomes" id="UP000230869"/>
    </source>
</evidence>
<accession>A0A2M6K913</accession>
<organism evidence="1 2">
    <name type="scientific">Candidatus Falkowbacteria bacterium CG11_big_fil_rev_8_21_14_0_20_39_10</name>
    <dbReference type="NCBI Taxonomy" id="1974570"/>
    <lineage>
        <taxon>Bacteria</taxon>
        <taxon>Candidatus Falkowiibacteriota</taxon>
    </lineage>
</organism>
<sequence length="76" mass="8681">IKLTIFPWQNCGLLQPLRAVFLLPSAINRRQSHDDVERLTGVKHAQATKYLKILTKQGKLIRFGKTANTFYKSIGK</sequence>
<evidence type="ECO:0000313" key="1">
    <source>
        <dbReference type="EMBL" id="PIR13377.1"/>
    </source>
</evidence>
<dbReference type="Gene3D" id="1.10.10.10">
    <property type="entry name" value="Winged helix-like DNA-binding domain superfamily/Winged helix DNA-binding domain"/>
    <property type="match status" value="1"/>
</dbReference>
<gene>
    <name evidence="1" type="ORF">COV49_02470</name>
</gene>
<feature type="non-terminal residue" evidence="1">
    <location>
        <position position="1"/>
    </location>
</feature>